<organism evidence="1 2">
    <name type="scientific">Azospirillum himalayense</name>
    <dbReference type="NCBI Taxonomy" id="654847"/>
    <lineage>
        <taxon>Bacteria</taxon>
        <taxon>Pseudomonadati</taxon>
        <taxon>Pseudomonadota</taxon>
        <taxon>Alphaproteobacteria</taxon>
        <taxon>Rhodospirillales</taxon>
        <taxon>Azospirillaceae</taxon>
        <taxon>Azospirillum</taxon>
    </lineage>
</organism>
<sequence length="141" mass="14989">MKPSVSPIACAEAAFTETMAETGSTRAAVVAAIQAYQFAEATLQEAGTGNLVDDLQFPTQEAAETLWSCLSVMRTVMEAERDISSFIFAASCLEMAVAVLAETMAPHLIAAHLRDIILRVHAGEFDPSDIANMQPASAARN</sequence>
<proteinExistence type="predicted"/>
<name>A0ABW0GC95_9PROT</name>
<dbReference type="Proteomes" id="UP001596166">
    <property type="component" value="Unassembled WGS sequence"/>
</dbReference>
<reference evidence="2" key="1">
    <citation type="journal article" date="2019" name="Int. J. Syst. Evol. Microbiol.">
        <title>The Global Catalogue of Microorganisms (GCM) 10K type strain sequencing project: providing services to taxonomists for standard genome sequencing and annotation.</title>
        <authorList>
            <consortium name="The Broad Institute Genomics Platform"/>
            <consortium name="The Broad Institute Genome Sequencing Center for Infectious Disease"/>
            <person name="Wu L."/>
            <person name="Ma J."/>
        </authorList>
    </citation>
    <scope>NUCLEOTIDE SEQUENCE [LARGE SCALE GENOMIC DNA]</scope>
    <source>
        <strain evidence="2">CCUG 58760</strain>
    </source>
</reference>
<comment type="caution">
    <text evidence="1">The sequence shown here is derived from an EMBL/GenBank/DDBJ whole genome shotgun (WGS) entry which is preliminary data.</text>
</comment>
<keyword evidence="2" id="KW-1185">Reference proteome</keyword>
<dbReference type="RefSeq" id="WP_376997813.1">
    <property type="nucleotide sequence ID" value="NZ_JBHSLC010000081.1"/>
</dbReference>
<accession>A0ABW0GC95</accession>
<protein>
    <submittedName>
        <fullName evidence="1">Uncharacterized protein</fullName>
    </submittedName>
</protein>
<evidence type="ECO:0000313" key="1">
    <source>
        <dbReference type="EMBL" id="MFC5358119.1"/>
    </source>
</evidence>
<dbReference type="EMBL" id="JBHSLC010000081">
    <property type="protein sequence ID" value="MFC5358119.1"/>
    <property type="molecule type" value="Genomic_DNA"/>
</dbReference>
<evidence type="ECO:0000313" key="2">
    <source>
        <dbReference type="Proteomes" id="UP001596166"/>
    </source>
</evidence>
<gene>
    <name evidence="1" type="ORF">ACFPMG_24335</name>
</gene>